<dbReference type="NCBIfam" id="NF001310">
    <property type="entry name" value="PRK00258.1-2"/>
    <property type="match status" value="1"/>
</dbReference>
<name>F5XPI6_MICPN</name>
<protein>
    <recommendedName>
        <fullName evidence="2 8">Shikimate dehydrogenase (NADP(+))</fullName>
        <shortName evidence="8">SDH</shortName>
        <ecNumber evidence="2 8">1.1.1.25</ecNumber>
    </recommendedName>
</protein>
<dbReference type="EC" id="1.1.1.25" evidence="2 8"/>
<feature type="binding site" evidence="8">
    <location>
        <begin position="157"/>
        <end position="162"/>
    </location>
    <ligand>
        <name>NADP(+)</name>
        <dbReference type="ChEBI" id="CHEBI:58349"/>
    </ligand>
</feature>
<dbReference type="InterPro" id="IPR011342">
    <property type="entry name" value="Shikimate_DH"/>
</dbReference>
<dbReference type="GO" id="GO:0050661">
    <property type="term" value="F:NADP binding"/>
    <property type="evidence" value="ECO:0007669"/>
    <property type="project" value="InterPro"/>
</dbReference>
<dbReference type="CDD" id="cd01065">
    <property type="entry name" value="NAD_bind_Shikimate_DH"/>
    <property type="match status" value="1"/>
</dbReference>
<dbReference type="Gene3D" id="3.40.50.10860">
    <property type="entry name" value="Leucine Dehydrogenase, chain A, domain 1"/>
    <property type="match status" value="1"/>
</dbReference>
<dbReference type="InterPro" id="IPR046346">
    <property type="entry name" value="Aminoacid_DH-like_N_sf"/>
</dbReference>
<feature type="binding site" evidence="8">
    <location>
        <position position="247"/>
    </location>
    <ligand>
        <name>NADP(+)</name>
        <dbReference type="ChEBI" id="CHEBI:58349"/>
    </ligand>
</feature>
<dbReference type="InterPro" id="IPR041121">
    <property type="entry name" value="SDH_C"/>
</dbReference>
<dbReference type="Gene3D" id="3.40.50.720">
    <property type="entry name" value="NAD(P)-binding Rossmann-like Domain"/>
    <property type="match status" value="1"/>
</dbReference>
<accession>F5XPI6</accession>
<dbReference type="PANTHER" id="PTHR21089:SF1">
    <property type="entry name" value="BIFUNCTIONAL 3-DEHYDROQUINATE DEHYDRATASE_SHIKIMATE DEHYDROGENASE, CHLOROPLASTIC"/>
    <property type="match status" value="1"/>
</dbReference>
<dbReference type="HOGENOM" id="CLU_044063_2_1_11"/>
<keyword evidence="4 8" id="KW-0521">NADP</keyword>
<dbReference type="SUPFAM" id="SSF53223">
    <property type="entry name" value="Aminoacid dehydrogenase-like, N-terminal domain"/>
    <property type="match status" value="1"/>
</dbReference>
<evidence type="ECO:0000256" key="3">
    <source>
        <dbReference type="ARBA" id="ARBA00022605"/>
    </source>
</evidence>
<organism evidence="12 13">
    <name type="scientific">Microlunatus phosphovorus (strain ATCC 700054 / DSM 10555 / JCM 9379 / NBRC 101784 / NCIMB 13414 / VKM Ac-1990 / NM-1)</name>
    <dbReference type="NCBI Taxonomy" id="1032480"/>
    <lineage>
        <taxon>Bacteria</taxon>
        <taxon>Bacillati</taxon>
        <taxon>Actinomycetota</taxon>
        <taxon>Actinomycetes</taxon>
        <taxon>Propionibacteriales</taxon>
        <taxon>Propionibacteriaceae</taxon>
        <taxon>Microlunatus</taxon>
    </lineage>
</organism>
<sequence length="281" mass="29185">MTDGIDRYAVIGRPIRHTVSPLVHGLFAEQTGQAMTYEVIEGPSSSSEFAAVVRAFIVDGGKGMNVTAPFKADAFSLADEVSERAWLSGAANTLTFTADGRIHADTYDGLALCRDIEVNLGQSLAGRRLLLLGAGGAARAAIAPFVAAGPAEFVVANRTLSKAAELAELGGRLGGTVRACGYDSFDGLGSFDVVVNATSASLTGELPPVPMRSFDPAGLAYDLAYGRGLTPFLHHAQAAGVAHLADGAGMLVEQAADAFARWRGLRPRTETVIAELAAHSN</sequence>
<dbReference type="KEGG" id="mph:MLP_12800"/>
<keyword evidence="5 8" id="KW-0560">Oxidoreductase</keyword>
<evidence type="ECO:0000256" key="5">
    <source>
        <dbReference type="ARBA" id="ARBA00023002"/>
    </source>
</evidence>
<dbReference type="UniPathway" id="UPA00053">
    <property type="reaction ID" value="UER00087"/>
</dbReference>
<dbReference type="GO" id="GO:0005829">
    <property type="term" value="C:cytosol"/>
    <property type="evidence" value="ECO:0007669"/>
    <property type="project" value="TreeGrafter"/>
</dbReference>
<feature type="domain" description="SDH C-terminal" evidence="11">
    <location>
        <begin position="247"/>
        <end position="276"/>
    </location>
</feature>
<feature type="domain" description="Shikimate dehydrogenase substrate binding N-terminal" evidence="10">
    <location>
        <begin position="10"/>
        <end position="94"/>
    </location>
</feature>
<evidence type="ECO:0000256" key="2">
    <source>
        <dbReference type="ARBA" id="ARBA00012962"/>
    </source>
</evidence>
<comment type="pathway">
    <text evidence="1 8">Metabolic intermediate biosynthesis; chorismate biosynthesis; chorismate from D-erythrose 4-phosphate and phosphoenolpyruvate: step 4/7.</text>
</comment>
<feature type="binding site" evidence="8">
    <location>
        <begin position="18"/>
        <end position="20"/>
    </location>
    <ligand>
        <name>shikimate</name>
        <dbReference type="ChEBI" id="CHEBI:36208"/>
    </ligand>
</feature>
<dbReference type="Pfam" id="PF08501">
    <property type="entry name" value="Shikimate_dh_N"/>
    <property type="match status" value="1"/>
</dbReference>
<dbReference type="GO" id="GO:0009073">
    <property type="term" value="P:aromatic amino acid family biosynthetic process"/>
    <property type="evidence" value="ECO:0007669"/>
    <property type="project" value="UniProtKB-KW"/>
</dbReference>
<feature type="domain" description="Quinate/shikimate 5-dehydrogenase/glutamyl-tRNA reductase" evidence="9">
    <location>
        <begin position="122"/>
        <end position="201"/>
    </location>
</feature>
<evidence type="ECO:0000313" key="13">
    <source>
        <dbReference type="Proteomes" id="UP000007947"/>
    </source>
</evidence>
<dbReference type="InterPro" id="IPR022893">
    <property type="entry name" value="Shikimate_DH_fam"/>
</dbReference>
<evidence type="ECO:0000259" key="11">
    <source>
        <dbReference type="Pfam" id="PF18317"/>
    </source>
</evidence>
<evidence type="ECO:0000313" key="12">
    <source>
        <dbReference type="EMBL" id="BAK34294.1"/>
    </source>
</evidence>
<evidence type="ECO:0000256" key="6">
    <source>
        <dbReference type="ARBA" id="ARBA00023141"/>
    </source>
</evidence>
<dbReference type="RefSeq" id="WP_013862177.1">
    <property type="nucleotide sequence ID" value="NC_015635.1"/>
</dbReference>
<keyword evidence="3 8" id="KW-0028">Amino-acid biosynthesis</keyword>
<dbReference type="EMBL" id="AP012204">
    <property type="protein sequence ID" value="BAK34294.1"/>
    <property type="molecule type" value="Genomic_DNA"/>
</dbReference>
<dbReference type="SUPFAM" id="SSF51735">
    <property type="entry name" value="NAD(P)-binding Rossmann-fold domains"/>
    <property type="match status" value="1"/>
</dbReference>
<feature type="binding site" evidence="8">
    <location>
        <position position="108"/>
    </location>
    <ligand>
        <name>shikimate</name>
        <dbReference type="ChEBI" id="CHEBI:36208"/>
    </ligand>
</feature>
<dbReference type="InterPro" id="IPR036291">
    <property type="entry name" value="NAD(P)-bd_dom_sf"/>
</dbReference>
<feature type="binding site" evidence="8">
    <location>
        <position position="83"/>
    </location>
    <ligand>
        <name>NADP(+)</name>
        <dbReference type="ChEBI" id="CHEBI:58349"/>
    </ligand>
</feature>
<dbReference type="Pfam" id="PF18317">
    <property type="entry name" value="SDH_C"/>
    <property type="match status" value="1"/>
</dbReference>
<gene>
    <name evidence="8 12" type="primary">aroE</name>
    <name evidence="12" type="ordered locus">MLP_12800</name>
</gene>
<dbReference type="GO" id="GO:0019632">
    <property type="term" value="P:shikimate metabolic process"/>
    <property type="evidence" value="ECO:0007669"/>
    <property type="project" value="InterPro"/>
</dbReference>
<feature type="binding site" evidence="8">
    <location>
        <begin position="133"/>
        <end position="137"/>
    </location>
    <ligand>
        <name>NADP(+)</name>
        <dbReference type="ChEBI" id="CHEBI:58349"/>
    </ligand>
</feature>
<dbReference type="GO" id="GO:0008652">
    <property type="term" value="P:amino acid biosynthetic process"/>
    <property type="evidence" value="ECO:0007669"/>
    <property type="project" value="UniProtKB-KW"/>
</dbReference>
<comment type="subunit">
    <text evidence="8">Homodimer.</text>
</comment>
<evidence type="ECO:0000256" key="4">
    <source>
        <dbReference type="ARBA" id="ARBA00022857"/>
    </source>
</evidence>
<evidence type="ECO:0000256" key="8">
    <source>
        <dbReference type="HAMAP-Rule" id="MF_00222"/>
    </source>
</evidence>
<dbReference type="AlphaFoldDB" id="F5XPI6"/>
<feature type="active site" description="Proton acceptor" evidence="8">
    <location>
        <position position="71"/>
    </location>
</feature>
<feature type="binding site" evidence="8">
    <location>
        <position position="223"/>
    </location>
    <ligand>
        <name>NADP(+)</name>
        <dbReference type="ChEBI" id="CHEBI:58349"/>
    </ligand>
</feature>
<dbReference type="STRING" id="1032480.MLP_12800"/>
<feature type="binding site" evidence="8">
    <location>
        <position position="254"/>
    </location>
    <ligand>
        <name>shikimate</name>
        <dbReference type="ChEBI" id="CHEBI:36208"/>
    </ligand>
</feature>
<dbReference type="NCBIfam" id="TIGR00507">
    <property type="entry name" value="aroE"/>
    <property type="match status" value="1"/>
</dbReference>
<dbReference type="PANTHER" id="PTHR21089">
    <property type="entry name" value="SHIKIMATE DEHYDROGENASE"/>
    <property type="match status" value="1"/>
</dbReference>
<dbReference type="GO" id="GO:0009423">
    <property type="term" value="P:chorismate biosynthetic process"/>
    <property type="evidence" value="ECO:0007669"/>
    <property type="project" value="UniProtKB-UniRule"/>
</dbReference>
<evidence type="ECO:0000256" key="1">
    <source>
        <dbReference type="ARBA" id="ARBA00004871"/>
    </source>
</evidence>
<dbReference type="GO" id="GO:0004764">
    <property type="term" value="F:shikimate 3-dehydrogenase (NADP+) activity"/>
    <property type="evidence" value="ECO:0007669"/>
    <property type="project" value="UniProtKB-UniRule"/>
</dbReference>
<reference evidence="12 13" key="1">
    <citation type="submission" date="2011-05" db="EMBL/GenBank/DDBJ databases">
        <title>Whole genome sequence of Microlunatus phosphovorus NM-1.</title>
        <authorList>
            <person name="Hosoyama A."/>
            <person name="Sasaki K."/>
            <person name="Harada T."/>
            <person name="Igarashi R."/>
            <person name="Kawakoshi A."/>
            <person name="Sasagawa M."/>
            <person name="Fukada J."/>
            <person name="Nakamura S."/>
            <person name="Katano Y."/>
            <person name="Hanada S."/>
            <person name="Kamagata Y."/>
            <person name="Nakamura N."/>
            <person name="Yamazaki S."/>
            <person name="Fujita N."/>
        </authorList>
    </citation>
    <scope>NUCLEOTIDE SEQUENCE [LARGE SCALE GENOMIC DNA]</scope>
    <source>
        <strain evidence="13">ATCC 700054 / DSM 10555 / JCM 9379 / NBRC 101784 / NCIMB 13414 / VKM Ac-1990 / NM-1</strain>
    </source>
</reference>
<dbReference type="HAMAP" id="MF_00222">
    <property type="entry name" value="Shikimate_DH_AroE"/>
    <property type="match status" value="1"/>
</dbReference>
<feature type="binding site" evidence="8">
    <location>
        <position position="92"/>
    </location>
    <ligand>
        <name>shikimate</name>
        <dbReference type="ChEBI" id="CHEBI:36208"/>
    </ligand>
</feature>
<dbReference type="OrthoDB" id="9776868at2"/>
<comment type="catalytic activity">
    <reaction evidence="7 8">
        <text>shikimate + NADP(+) = 3-dehydroshikimate + NADPH + H(+)</text>
        <dbReference type="Rhea" id="RHEA:17737"/>
        <dbReference type="ChEBI" id="CHEBI:15378"/>
        <dbReference type="ChEBI" id="CHEBI:16630"/>
        <dbReference type="ChEBI" id="CHEBI:36208"/>
        <dbReference type="ChEBI" id="CHEBI:57783"/>
        <dbReference type="ChEBI" id="CHEBI:58349"/>
        <dbReference type="EC" id="1.1.1.25"/>
    </reaction>
</comment>
<dbReference type="Proteomes" id="UP000007947">
    <property type="component" value="Chromosome"/>
</dbReference>
<evidence type="ECO:0000259" key="10">
    <source>
        <dbReference type="Pfam" id="PF08501"/>
    </source>
</evidence>
<dbReference type="Pfam" id="PF01488">
    <property type="entry name" value="Shikimate_DH"/>
    <property type="match status" value="1"/>
</dbReference>
<feature type="binding site" evidence="8">
    <location>
        <position position="67"/>
    </location>
    <ligand>
        <name>shikimate</name>
        <dbReference type="ChEBI" id="CHEBI:36208"/>
    </ligand>
</feature>
<comment type="similarity">
    <text evidence="8">Belongs to the shikimate dehydrogenase family.</text>
</comment>
<keyword evidence="13" id="KW-1185">Reference proteome</keyword>
<keyword evidence="6 8" id="KW-0057">Aromatic amino acid biosynthesis</keyword>
<feature type="binding site" evidence="8">
    <location>
        <position position="225"/>
    </location>
    <ligand>
        <name>shikimate</name>
        <dbReference type="ChEBI" id="CHEBI:36208"/>
    </ligand>
</feature>
<dbReference type="InterPro" id="IPR013708">
    <property type="entry name" value="Shikimate_DH-bd_N"/>
</dbReference>
<dbReference type="eggNOG" id="COG0169">
    <property type="taxonomic scope" value="Bacteria"/>
</dbReference>
<evidence type="ECO:0000259" key="9">
    <source>
        <dbReference type="Pfam" id="PF01488"/>
    </source>
</evidence>
<proteinExistence type="inferred from homology"/>
<comment type="function">
    <text evidence="8">Involved in the biosynthesis of the chorismate, which leads to the biosynthesis of aromatic amino acids. Catalyzes the reversible NADPH linked reduction of 3-dehydroshikimate (DHSA) to yield shikimate (SA).</text>
</comment>
<evidence type="ECO:0000256" key="7">
    <source>
        <dbReference type="ARBA" id="ARBA00049442"/>
    </source>
</evidence>
<dbReference type="InterPro" id="IPR006151">
    <property type="entry name" value="Shikm_DH/Glu-tRNA_Rdtase"/>
</dbReference>